<keyword evidence="2" id="KW-1185">Reference proteome</keyword>
<dbReference type="PANTHER" id="PTHR33639:SF2">
    <property type="entry name" value="DUF393 DOMAIN-CONTAINING PROTEIN"/>
    <property type="match status" value="1"/>
</dbReference>
<gene>
    <name evidence="1" type="ORF">EYC82_15425</name>
</gene>
<reference evidence="1" key="1">
    <citation type="submission" date="2019-02" db="EMBL/GenBank/DDBJ databases">
        <authorList>
            <person name="Li S.-H."/>
        </authorList>
    </citation>
    <scope>NUCLEOTIDE SEQUENCE</scope>
    <source>
        <strain evidence="1">IMCC11814</strain>
    </source>
</reference>
<dbReference type="PANTHER" id="PTHR33639">
    <property type="entry name" value="THIOL-DISULFIDE OXIDOREDUCTASE DCC"/>
    <property type="match status" value="1"/>
</dbReference>
<dbReference type="Pfam" id="PF04134">
    <property type="entry name" value="DCC1-like"/>
    <property type="match status" value="1"/>
</dbReference>
<name>A0ABT3T927_9GAMM</name>
<comment type="caution">
    <text evidence="1">The sequence shown here is derived from an EMBL/GenBank/DDBJ whole genome shotgun (WGS) entry which is preliminary data.</text>
</comment>
<dbReference type="InterPro" id="IPR052927">
    <property type="entry name" value="DCC_oxidoreductase"/>
</dbReference>
<accession>A0ABT3T927</accession>
<organism evidence="1 2">
    <name type="scientific">Candidatus Marimicrobium litorale</name>
    <dbReference type="NCBI Taxonomy" id="2518991"/>
    <lineage>
        <taxon>Bacteria</taxon>
        <taxon>Pseudomonadati</taxon>
        <taxon>Pseudomonadota</taxon>
        <taxon>Gammaproteobacteria</taxon>
        <taxon>Cellvibrionales</taxon>
        <taxon>Halieaceae</taxon>
        <taxon>Marimicrobium</taxon>
    </lineage>
</organism>
<dbReference type="InterPro" id="IPR007263">
    <property type="entry name" value="DCC1-like"/>
</dbReference>
<evidence type="ECO:0000313" key="1">
    <source>
        <dbReference type="EMBL" id="MCX2978757.1"/>
    </source>
</evidence>
<proteinExistence type="predicted"/>
<evidence type="ECO:0000313" key="2">
    <source>
        <dbReference type="Proteomes" id="UP001143304"/>
    </source>
</evidence>
<sequence length="136" mass="15698">MLSSQSIVIFDGVCNVCAASVRFILANDKTESILFAPLQSEVGDRLMRQHGIDSADTDTFLYVSGGKAYIRSDAALEVARNFGFWRVLRILRWFPRAWRDACYASLASNRYRWFGKRDQCYLPTAKERDRFLIEEK</sequence>
<protein>
    <submittedName>
        <fullName evidence="1">Thiol-disulfide oxidoreductase DCC family protein</fullName>
    </submittedName>
</protein>
<dbReference type="EMBL" id="SHNO01000001">
    <property type="protein sequence ID" value="MCX2978757.1"/>
    <property type="molecule type" value="Genomic_DNA"/>
</dbReference>
<dbReference type="Proteomes" id="UP001143304">
    <property type="component" value="Unassembled WGS sequence"/>
</dbReference>